<dbReference type="InterPro" id="IPR029062">
    <property type="entry name" value="Class_I_gatase-like"/>
</dbReference>
<dbReference type="AlphaFoldDB" id="A0A1H3JGT6"/>
<gene>
    <name evidence="1" type="ORF">SAMN04488069_10858</name>
</gene>
<keyword evidence="2" id="KW-1185">Reference proteome</keyword>
<dbReference type="Proteomes" id="UP000199249">
    <property type="component" value="Unassembled WGS sequence"/>
</dbReference>
<evidence type="ECO:0000313" key="1">
    <source>
        <dbReference type="EMBL" id="SDY38735.1"/>
    </source>
</evidence>
<dbReference type="STRING" id="651662.SAMN04488069_10858"/>
<protein>
    <submittedName>
        <fullName evidence="1">Uncharacterized protein</fullName>
    </submittedName>
</protein>
<organism evidence="1 2">
    <name type="scientific">Hymenobacter psychrophilus</name>
    <dbReference type="NCBI Taxonomy" id="651662"/>
    <lineage>
        <taxon>Bacteria</taxon>
        <taxon>Pseudomonadati</taxon>
        <taxon>Bacteroidota</taxon>
        <taxon>Cytophagia</taxon>
        <taxon>Cytophagales</taxon>
        <taxon>Hymenobacteraceae</taxon>
        <taxon>Hymenobacter</taxon>
    </lineage>
</organism>
<evidence type="ECO:0000313" key="2">
    <source>
        <dbReference type="Proteomes" id="UP000199249"/>
    </source>
</evidence>
<sequence>MRYLLPLLLAVLLTVLALRRADTRRRGLRVAAGLLAAAGLALAAFPPTKTGPAVAPGATTAVLLTPGYSPDTLAALLARLGPATPLWRFAPNETSLAADTPTFRNTSAVRAKLPGLRRLHVLGRGLPAADVPALAGIALAAHADAPVAGFRQAAWEARPTLGETWTVSGSFAATRAGPLWLRLHAAGTVRDSVRLPTGSGSFQLRFTPRAAGRAVYALEARGNNQPLAREPVPVEVRAPEPLRVLLLAAAPSFELRFLKNYLAGRQYAVALRTGLSRGLTQTEFLNLPNPPALGSLTPALLARFDVVMTDAATLASFGGTEMAALRAAVANGTAGLLLLADAATLPRQLPGGAAFSLQARSAAAAVTAQPLRWPEAPAGTTALVPATLRPAGNLRPLISSGPDQQLVAAARRLGLGAVVVTTVTETFPWQLRGQSAEYGAYWSRLFGAARPPRPAALSIAPLSHWPHPNAPLELRTTGAATGPLSLSGPNGAAVAAARRPDANVPEWSTATYWPTAAGWHEARVGTARQWFYVYAPGQWRGPEQPQWQLAAAQASALPMVALGGPTVAGTTVPARETWPRWWGYVLFVAGAGLLWLEEKL</sequence>
<dbReference type="OrthoDB" id="980086at2"/>
<reference evidence="2" key="1">
    <citation type="submission" date="2016-10" db="EMBL/GenBank/DDBJ databases">
        <authorList>
            <person name="Varghese N."/>
            <person name="Submissions S."/>
        </authorList>
    </citation>
    <scope>NUCLEOTIDE SEQUENCE [LARGE SCALE GENOMIC DNA]</scope>
    <source>
        <strain evidence="2">CGMCC 1.8975</strain>
    </source>
</reference>
<proteinExistence type="predicted"/>
<dbReference type="EMBL" id="FNOV01000008">
    <property type="protein sequence ID" value="SDY38735.1"/>
    <property type="molecule type" value="Genomic_DNA"/>
</dbReference>
<dbReference type="RefSeq" id="WP_092740718.1">
    <property type="nucleotide sequence ID" value="NZ_FNOV01000008.1"/>
</dbReference>
<dbReference type="SUPFAM" id="SSF52317">
    <property type="entry name" value="Class I glutamine amidotransferase-like"/>
    <property type="match status" value="1"/>
</dbReference>
<name>A0A1H3JGT6_9BACT</name>
<accession>A0A1H3JGT6</accession>